<evidence type="ECO:0000313" key="1">
    <source>
        <dbReference type="EMBL" id="MBD2501489.1"/>
    </source>
</evidence>
<sequence length="50" mass="5901">MRSLNGYGSTLFKPLEYRYDEKDGCDRIEVVIPQSLFPILNQFPRVLKPR</sequence>
<dbReference type="EMBL" id="JACJSG010000015">
    <property type="protein sequence ID" value="MBD2501489.1"/>
    <property type="molecule type" value="Genomic_DNA"/>
</dbReference>
<gene>
    <name evidence="1" type="ORF">H6G83_12910</name>
</gene>
<dbReference type="Proteomes" id="UP000661112">
    <property type="component" value="Unassembled WGS sequence"/>
</dbReference>
<reference evidence="1 2" key="1">
    <citation type="journal article" date="2020" name="ISME J.">
        <title>Comparative genomics reveals insights into cyanobacterial evolution and habitat adaptation.</title>
        <authorList>
            <person name="Chen M.Y."/>
            <person name="Teng W.K."/>
            <person name="Zhao L."/>
            <person name="Hu C.X."/>
            <person name="Zhou Y.K."/>
            <person name="Han B.P."/>
            <person name="Song L.R."/>
            <person name="Shu W.S."/>
        </authorList>
    </citation>
    <scope>NUCLEOTIDE SEQUENCE [LARGE SCALE GENOMIC DNA]</scope>
    <source>
        <strain evidence="1 2">FACHB-119</strain>
    </source>
</reference>
<organism evidence="1 2">
    <name type="scientific">Anabaena azotica FACHB-119</name>
    <dbReference type="NCBI Taxonomy" id="947527"/>
    <lineage>
        <taxon>Bacteria</taxon>
        <taxon>Bacillati</taxon>
        <taxon>Cyanobacteriota</taxon>
        <taxon>Cyanophyceae</taxon>
        <taxon>Nostocales</taxon>
        <taxon>Nostocaceae</taxon>
        <taxon>Anabaena</taxon>
        <taxon>Anabaena azotica</taxon>
    </lineage>
</organism>
<evidence type="ECO:0000313" key="2">
    <source>
        <dbReference type="Proteomes" id="UP000661112"/>
    </source>
</evidence>
<keyword evidence="2" id="KW-1185">Reference proteome</keyword>
<comment type="caution">
    <text evidence="1">The sequence shown here is derived from an EMBL/GenBank/DDBJ whole genome shotgun (WGS) entry which is preliminary data.</text>
</comment>
<name>A0ABR8D2S1_9NOST</name>
<accession>A0ABR8D2S1</accession>
<protein>
    <submittedName>
        <fullName evidence="1">Uncharacterized protein</fullName>
    </submittedName>
</protein>
<proteinExistence type="predicted"/>
<dbReference type="RefSeq" id="WP_190472399.1">
    <property type="nucleotide sequence ID" value="NZ_JACJSG010000015.1"/>
</dbReference>